<dbReference type="CDD" id="cd02549">
    <property type="entry name" value="Peptidase_C39A"/>
    <property type="match status" value="1"/>
</dbReference>
<dbReference type="Proteomes" id="UP000190229">
    <property type="component" value="Unassembled WGS sequence"/>
</dbReference>
<evidence type="ECO:0000313" key="3">
    <source>
        <dbReference type="EMBL" id="OAG95083.1"/>
    </source>
</evidence>
<dbReference type="Proteomes" id="UP000077421">
    <property type="component" value="Unassembled WGS sequence"/>
</dbReference>
<dbReference type="STRING" id="1765683.B2M26_00085"/>
<evidence type="ECO:0000259" key="2">
    <source>
        <dbReference type="Pfam" id="PF13529"/>
    </source>
</evidence>
<dbReference type="PANTHER" id="PTHR37806:SF1">
    <property type="entry name" value="PEPTIDASE C39-LIKE DOMAIN-CONTAINING PROTEIN"/>
    <property type="match status" value="1"/>
</dbReference>
<keyword evidence="1" id="KW-1133">Transmembrane helix</keyword>
<dbReference type="PANTHER" id="PTHR37806">
    <property type="entry name" value="LMO0724 PROTEIN"/>
    <property type="match status" value="1"/>
</dbReference>
<dbReference type="AlphaFoldDB" id="A0A162SHT2"/>
<sequence>MIQHNASSGMSTQGFFAKKRRAVREWLLHLGRIYLIVPLLSALIFSLFPSTALTDSPLMLRRQFQLEGAAMGHTDLFSAQGDTGLLLRVTRLRQLPRYQNGCEITSLAMLLRYLHIDVSLPELAHKIARDKTPLTQSPNGAILSWGNPERGFVGSMRGNAPGYGVYHTPIANLLNQLAQKRALDMTGKPFRALLTLLGTGRPVIVWTTIDYTAHVPFITWQSPTGRVRATWQEHVVLLVGYNARDVYVNNPLTGTRQAIPRKTFESSYVAMGRQAITVTSLAQKPAPRRA</sequence>
<evidence type="ECO:0000313" key="5">
    <source>
        <dbReference type="Proteomes" id="UP000077421"/>
    </source>
</evidence>
<dbReference type="OrthoDB" id="1164310at2"/>
<dbReference type="Pfam" id="PF13529">
    <property type="entry name" value="Peptidase_C39_2"/>
    <property type="match status" value="1"/>
</dbReference>
<keyword evidence="6" id="KW-1185">Reference proteome</keyword>
<protein>
    <recommendedName>
        <fullName evidence="2">Peptidase C39-like domain-containing protein</fullName>
    </recommendedName>
</protein>
<keyword evidence="1" id="KW-0812">Transmembrane</keyword>
<evidence type="ECO:0000313" key="4">
    <source>
        <dbReference type="EMBL" id="OPG17594.1"/>
    </source>
</evidence>
<dbReference type="InterPro" id="IPR039564">
    <property type="entry name" value="Peptidase_C39-like"/>
</dbReference>
<proteinExistence type="predicted"/>
<dbReference type="EMBL" id="LSUQ01000004">
    <property type="protein sequence ID" value="OAG95083.1"/>
    <property type="molecule type" value="Genomic_DNA"/>
</dbReference>
<dbReference type="InterPro" id="IPR039563">
    <property type="entry name" value="Peptidase_C39_single_dom"/>
</dbReference>
<organism evidence="4 6">
    <name type="scientific">Ferroacidibacillus organovorans</name>
    <dbReference type="NCBI Taxonomy" id="1765683"/>
    <lineage>
        <taxon>Bacteria</taxon>
        <taxon>Bacillati</taxon>
        <taxon>Bacillota</taxon>
        <taxon>Bacilli</taxon>
        <taxon>Bacillales</taxon>
        <taxon>Alicyclobacillaceae</taxon>
        <taxon>Ferroacidibacillus</taxon>
    </lineage>
</organism>
<keyword evidence="1" id="KW-0472">Membrane</keyword>
<dbReference type="EMBL" id="MWPS01000001">
    <property type="protein sequence ID" value="OPG17594.1"/>
    <property type="molecule type" value="Genomic_DNA"/>
</dbReference>
<name>A0A162SHT2_9BACL</name>
<feature type="domain" description="Peptidase C39-like" evidence="2">
    <location>
        <begin position="88"/>
        <end position="251"/>
    </location>
</feature>
<evidence type="ECO:0000313" key="6">
    <source>
        <dbReference type="Proteomes" id="UP000190229"/>
    </source>
</evidence>
<accession>A0A162SHT2</accession>
<comment type="caution">
    <text evidence="4">The sequence shown here is derived from an EMBL/GenBank/DDBJ whole genome shotgun (WGS) entry which is preliminary data.</text>
</comment>
<reference evidence="4 6" key="2">
    <citation type="submission" date="2017-02" db="EMBL/GenBank/DDBJ databases">
        <title>Draft genome of Acidibacillus ferrooxidans Huett2.</title>
        <authorList>
            <person name="Schopf S."/>
        </authorList>
    </citation>
    <scope>NUCLEOTIDE SEQUENCE [LARGE SCALE GENOMIC DNA]</scope>
    <source>
        <strain evidence="4 6">Huett2</strain>
    </source>
</reference>
<dbReference type="Gene3D" id="3.90.70.10">
    <property type="entry name" value="Cysteine proteinases"/>
    <property type="match status" value="1"/>
</dbReference>
<feature type="transmembrane region" description="Helical" evidence="1">
    <location>
        <begin position="26"/>
        <end position="48"/>
    </location>
</feature>
<gene>
    <name evidence="3" type="ORF">AYW79_02415</name>
    <name evidence="4" type="ORF">B2M26_00085</name>
</gene>
<reference evidence="3 5" key="1">
    <citation type="submission" date="2016-02" db="EMBL/GenBank/DDBJ databases">
        <title>Draft genome sequence of Acidibacillus ferrooxidans SLC66.</title>
        <authorList>
            <person name="Oliveira G."/>
            <person name="Nancucheo I."/>
            <person name="Dall'Agnol H."/>
            <person name="Johnson B."/>
            <person name="Oliveira R."/>
            <person name="Nunes G.L."/>
            <person name="Tzotzos G."/>
            <person name="Orellana S.C."/>
            <person name="Salim A.C."/>
            <person name="Araujo F.M."/>
        </authorList>
    </citation>
    <scope>NUCLEOTIDE SEQUENCE [LARGE SCALE GENOMIC DNA]</scope>
    <source>
        <strain evidence="3 5">SLC66</strain>
    </source>
</reference>
<evidence type="ECO:0000256" key="1">
    <source>
        <dbReference type="SAM" id="Phobius"/>
    </source>
</evidence>